<evidence type="ECO:0000256" key="2">
    <source>
        <dbReference type="ARBA" id="ARBA00022664"/>
    </source>
</evidence>
<evidence type="ECO:0000313" key="9">
    <source>
        <dbReference type="Proteomes" id="UP000759131"/>
    </source>
</evidence>
<feature type="compositionally biased region" description="Pro residues" evidence="5">
    <location>
        <begin position="1"/>
        <end position="13"/>
    </location>
</feature>
<feature type="compositionally biased region" description="Basic and acidic residues" evidence="5">
    <location>
        <begin position="360"/>
        <end position="377"/>
    </location>
</feature>
<dbReference type="GO" id="GO:0046540">
    <property type="term" value="C:U4/U6 x U5 tri-snRNP complex"/>
    <property type="evidence" value="ECO:0007669"/>
    <property type="project" value="InterPro"/>
</dbReference>
<dbReference type="InterPro" id="IPR027104">
    <property type="entry name" value="Prp3"/>
</dbReference>
<name>A0A7R9KMX6_9ACAR</name>
<sequence length="530" mass="60341">IGGPVQQPPPPKKVTPQLATPSVPPMPSMPAQRMSADLDHKTRIAQLTAQIQARLANRPNIAPSAADQDESGDNSKVGKPTPLILNSEGRTVDLSGKEVHLITRMPTLKANIRAQKKEQFVKLNQDKQTDDSGEQQFFDTRVSLKAAMRPKKGFKFYEKGTFENMAQKLRTKAQLDKLQKEIASAAKKTGISSAARLALLSSIVPKKQMREDEIPDIEWWDSFVLKDNREDEIPDIEWWDSFVLKDNSYQSCIENESHGNEKYDGITHLVEHPIQMKPPAEPTKPVLLPVFLTQRERKKLRRQNRREAWKDKQEKIRIGLEPPPEPKVKMSNMMRVLGQQAVQDPTKVEAHVKDQILRRQKAHEEANASRKLTVEQKKQKKTKKIKEDTSLGVCVAVYRVLNLMNQAKKFKVEANIKQLLMTGVIVLYRNINVVVVEGGPKQQKKFKHLMLDRIKWGEEQASKDGTESGEKIENKCLLVWEGTAKNRVFGDVKFKLSPNESFARELFKNHSVEHYWDLAYSMSILDAADA</sequence>
<proteinExistence type="predicted"/>
<keyword evidence="9" id="KW-1185">Reference proteome</keyword>
<keyword evidence="2" id="KW-0507">mRNA processing</keyword>
<dbReference type="GO" id="GO:0000398">
    <property type="term" value="P:mRNA splicing, via spliceosome"/>
    <property type="evidence" value="ECO:0007669"/>
    <property type="project" value="InterPro"/>
</dbReference>
<dbReference type="PANTHER" id="PTHR14212">
    <property type="entry name" value="U4/U6-ASSOCIATED RNA SPLICING FACTOR-RELATED"/>
    <property type="match status" value="1"/>
</dbReference>
<comment type="subcellular location">
    <subcellularLocation>
        <location evidence="1">Nucleus</location>
    </subcellularLocation>
</comment>
<evidence type="ECO:0000259" key="6">
    <source>
        <dbReference type="Pfam" id="PF06544"/>
    </source>
</evidence>
<evidence type="ECO:0000256" key="4">
    <source>
        <dbReference type="ARBA" id="ARBA00023242"/>
    </source>
</evidence>
<dbReference type="Pfam" id="PF08572">
    <property type="entry name" value="PRP3"/>
    <property type="match status" value="1"/>
</dbReference>
<dbReference type="CDD" id="cd24162">
    <property type="entry name" value="Prp3_C"/>
    <property type="match status" value="1"/>
</dbReference>
<dbReference type="InterPro" id="IPR013881">
    <property type="entry name" value="Pre-mRNA_splic_Prp3_dom"/>
</dbReference>
<feature type="non-terminal residue" evidence="8">
    <location>
        <position position="1"/>
    </location>
</feature>
<dbReference type="AlphaFoldDB" id="A0A7R9KMX6"/>
<evidence type="ECO:0000256" key="1">
    <source>
        <dbReference type="ARBA" id="ARBA00004123"/>
    </source>
</evidence>
<protein>
    <submittedName>
        <fullName evidence="8">Uncharacterized protein</fullName>
    </submittedName>
</protein>
<dbReference type="PANTHER" id="PTHR14212:SF0">
    <property type="entry name" value="U4_U6 SMALL NUCLEAR RIBONUCLEOPROTEIN PRP3"/>
    <property type="match status" value="1"/>
</dbReference>
<feature type="domain" description="Small nuclear ribonucleoprotein Prp3 C-terminal" evidence="6">
    <location>
        <begin position="396"/>
        <end position="519"/>
    </location>
</feature>
<keyword evidence="3" id="KW-0508">mRNA splicing</keyword>
<keyword evidence="4" id="KW-0539">Nucleus</keyword>
<evidence type="ECO:0000313" key="8">
    <source>
        <dbReference type="EMBL" id="CAD7626091.1"/>
    </source>
</evidence>
<feature type="region of interest" description="Disordered" evidence="5">
    <location>
        <begin position="360"/>
        <end position="383"/>
    </location>
</feature>
<organism evidence="8">
    <name type="scientific">Medioppia subpectinata</name>
    <dbReference type="NCBI Taxonomy" id="1979941"/>
    <lineage>
        <taxon>Eukaryota</taxon>
        <taxon>Metazoa</taxon>
        <taxon>Ecdysozoa</taxon>
        <taxon>Arthropoda</taxon>
        <taxon>Chelicerata</taxon>
        <taxon>Arachnida</taxon>
        <taxon>Acari</taxon>
        <taxon>Acariformes</taxon>
        <taxon>Sarcoptiformes</taxon>
        <taxon>Oribatida</taxon>
        <taxon>Brachypylina</taxon>
        <taxon>Oppioidea</taxon>
        <taxon>Oppiidae</taxon>
        <taxon>Medioppia</taxon>
    </lineage>
</organism>
<evidence type="ECO:0000259" key="7">
    <source>
        <dbReference type="Pfam" id="PF08572"/>
    </source>
</evidence>
<evidence type="ECO:0000256" key="3">
    <source>
        <dbReference type="ARBA" id="ARBA00023187"/>
    </source>
</evidence>
<feature type="domain" description="Pre-mRNA-splicing factor 3" evidence="7">
    <location>
        <begin position="230"/>
        <end position="373"/>
    </location>
</feature>
<dbReference type="InterPro" id="IPR010541">
    <property type="entry name" value="Prp3_C"/>
</dbReference>
<accession>A0A7R9KMX6</accession>
<dbReference type="Pfam" id="PF06544">
    <property type="entry name" value="Prp3_C"/>
    <property type="match status" value="1"/>
</dbReference>
<evidence type="ECO:0000256" key="5">
    <source>
        <dbReference type="SAM" id="MobiDB-lite"/>
    </source>
</evidence>
<gene>
    <name evidence="8" type="ORF">OSB1V03_LOCUS6524</name>
</gene>
<dbReference type="Proteomes" id="UP000759131">
    <property type="component" value="Unassembled WGS sequence"/>
</dbReference>
<dbReference type="EMBL" id="OC858135">
    <property type="protein sequence ID" value="CAD7626091.1"/>
    <property type="molecule type" value="Genomic_DNA"/>
</dbReference>
<dbReference type="OrthoDB" id="10264544at2759"/>
<feature type="region of interest" description="Disordered" evidence="5">
    <location>
        <begin position="1"/>
        <end position="84"/>
    </location>
</feature>
<reference evidence="8" key="1">
    <citation type="submission" date="2020-11" db="EMBL/GenBank/DDBJ databases">
        <authorList>
            <person name="Tran Van P."/>
        </authorList>
    </citation>
    <scope>NUCLEOTIDE SEQUENCE</scope>
</reference>
<dbReference type="EMBL" id="CAJPIZ010003560">
    <property type="protein sequence ID" value="CAG2106521.1"/>
    <property type="molecule type" value="Genomic_DNA"/>
</dbReference>